<dbReference type="PROSITE" id="PS50002">
    <property type="entry name" value="SH3"/>
    <property type="match status" value="1"/>
</dbReference>
<dbReference type="InterPro" id="IPR035498">
    <property type="entry name" value="Caskin1/2_SAM_2"/>
</dbReference>
<feature type="domain" description="SH3" evidence="7">
    <location>
        <begin position="281"/>
        <end position="347"/>
    </location>
</feature>
<evidence type="ECO:0000256" key="1">
    <source>
        <dbReference type="ARBA" id="ARBA00022443"/>
    </source>
</evidence>
<feature type="repeat" description="ANK" evidence="4">
    <location>
        <begin position="188"/>
        <end position="220"/>
    </location>
</feature>
<feature type="compositionally biased region" description="Basic and acidic residues" evidence="6">
    <location>
        <begin position="1113"/>
        <end position="1133"/>
    </location>
</feature>
<dbReference type="PANTHER" id="PTHR24174">
    <property type="entry name" value="ANKYRIN REPEAT AND STERILE ALPHA MOTIF DOMAIN-CONTAINING PROTEIN 1"/>
    <property type="match status" value="1"/>
</dbReference>
<dbReference type="Ensembl" id="ENSSRHT00000046807.1">
    <property type="protein sequence ID" value="ENSSRHP00000045532.1"/>
    <property type="gene ID" value="ENSSRHG00000022975.1"/>
</dbReference>
<dbReference type="InterPro" id="IPR001452">
    <property type="entry name" value="SH3_domain"/>
</dbReference>
<evidence type="ECO:0000256" key="4">
    <source>
        <dbReference type="PROSITE-ProRule" id="PRU00023"/>
    </source>
</evidence>
<dbReference type="FunFam" id="1.10.150.50:FF:000032">
    <property type="entry name" value="caskin-1 isoform X1"/>
    <property type="match status" value="1"/>
</dbReference>
<feature type="compositionally biased region" description="Low complexity" evidence="6">
    <location>
        <begin position="711"/>
        <end position="734"/>
    </location>
</feature>
<evidence type="ECO:0000313" key="9">
    <source>
        <dbReference type="Ensembl" id="ENSSRHP00000045532.1"/>
    </source>
</evidence>
<feature type="compositionally biased region" description="Low complexity" evidence="6">
    <location>
        <begin position="872"/>
        <end position="882"/>
    </location>
</feature>
<gene>
    <name evidence="9" type="primary">LOC107721515</name>
</gene>
<feature type="compositionally biased region" description="Polar residues" evidence="6">
    <location>
        <begin position="1048"/>
        <end position="1066"/>
    </location>
</feature>
<dbReference type="InterPro" id="IPR002110">
    <property type="entry name" value="Ankyrin_rpt"/>
</dbReference>
<feature type="region of interest" description="Disordered" evidence="6">
    <location>
        <begin position="574"/>
        <end position="606"/>
    </location>
</feature>
<name>A0A673IVW3_9TELE</name>
<dbReference type="Pfam" id="PF16907">
    <property type="entry name" value="Caskin-Pro-rich"/>
    <property type="match status" value="1"/>
</dbReference>
<protein>
    <submittedName>
        <fullName evidence="9">Caskin-1-like</fullName>
    </submittedName>
</protein>
<evidence type="ECO:0000313" key="10">
    <source>
        <dbReference type="Proteomes" id="UP000472270"/>
    </source>
</evidence>
<dbReference type="Gene3D" id="2.30.30.40">
    <property type="entry name" value="SH3 Domains"/>
    <property type="match status" value="1"/>
</dbReference>
<dbReference type="CDD" id="cd09498">
    <property type="entry name" value="SAM_caskin1_2_repeat2"/>
    <property type="match status" value="1"/>
</dbReference>
<dbReference type="SMART" id="SM00248">
    <property type="entry name" value="ANK"/>
    <property type="match status" value="6"/>
</dbReference>
<reference evidence="9" key="1">
    <citation type="submission" date="2025-08" db="UniProtKB">
        <authorList>
            <consortium name="Ensembl"/>
        </authorList>
    </citation>
    <scope>IDENTIFICATION</scope>
</reference>
<feature type="compositionally biased region" description="Polar residues" evidence="6">
    <location>
        <begin position="831"/>
        <end position="843"/>
    </location>
</feature>
<evidence type="ECO:0000256" key="3">
    <source>
        <dbReference type="ARBA" id="ARBA00023043"/>
    </source>
</evidence>
<dbReference type="PROSITE" id="PS50105">
    <property type="entry name" value="SAM_DOMAIN"/>
    <property type="match status" value="2"/>
</dbReference>
<evidence type="ECO:0000256" key="6">
    <source>
        <dbReference type="SAM" id="MobiDB-lite"/>
    </source>
</evidence>
<dbReference type="SMART" id="SM00454">
    <property type="entry name" value="SAM"/>
    <property type="match status" value="2"/>
</dbReference>
<dbReference type="PANTHER" id="PTHR24174:SF11">
    <property type="entry name" value="CASKIN-1"/>
    <property type="match status" value="1"/>
</dbReference>
<dbReference type="InterPro" id="IPR013761">
    <property type="entry name" value="SAM/pointed_sf"/>
</dbReference>
<organism evidence="9 10">
    <name type="scientific">Sinocyclocheilus rhinocerous</name>
    <dbReference type="NCBI Taxonomy" id="307959"/>
    <lineage>
        <taxon>Eukaryota</taxon>
        <taxon>Metazoa</taxon>
        <taxon>Chordata</taxon>
        <taxon>Craniata</taxon>
        <taxon>Vertebrata</taxon>
        <taxon>Euteleostomi</taxon>
        <taxon>Actinopterygii</taxon>
        <taxon>Neopterygii</taxon>
        <taxon>Teleostei</taxon>
        <taxon>Ostariophysi</taxon>
        <taxon>Cypriniformes</taxon>
        <taxon>Cyprinidae</taxon>
        <taxon>Cyprininae</taxon>
        <taxon>Sinocyclocheilus</taxon>
    </lineage>
</organism>
<dbReference type="InterPro" id="IPR035497">
    <property type="entry name" value="Caskin1/2_SAM_1"/>
</dbReference>
<proteinExistence type="predicted"/>
<feature type="region of interest" description="Disordered" evidence="6">
    <location>
        <begin position="639"/>
        <end position="918"/>
    </location>
</feature>
<feature type="repeat" description="ANK" evidence="4">
    <location>
        <begin position="147"/>
        <end position="171"/>
    </location>
</feature>
<feature type="region of interest" description="Disordered" evidence="6">
    <location>
        <begin position="987"/>
        <end position="1254"/>
    </location>
</feature>
<dbReference type="FunFam" id="2.30.30.40:FF:000062">
    <property type="entry name" value="caskin-2 isoform X1"/>
    <property type="match status" value="1"/>
</dbReference>
<feature type="repeat" description="ANK" evidence="4">
    <location>
        <begin position="114"/>
        <end position="146"/>
    </location>
</feature>
<dbReference type="Pfam" id="PF16632">
    <property type="entry name" value="Caskin-tail"/>
    <property type="match status" value="1"/>
</dbReference>
<feature type="compositionally biased region" description="Basic and acidic residues" evidence="6">
    <location>
        <begin position="657"/>
        <end position="674"/>
    </location>
</feature>
<evidence type="ECO:0000259" key="7">
    <source>
        <dbReference type="PROSITE" id="PS50002"/>
    </source>
</evidence>
<feature type="compositionally biased region" description="Polar residues" evidence="6">
    <location>
        <begin position="735"/>
        <end position="755"/>
    </location>
</feature>
<dbReference type="Proteomes" id="UP000472270">
    <property type="component" value="Unassembled WGS sequence"/>
</dbReference>
<keyword evidence="10" id="KW-1185">Reference proteome</keyword>
<feature type="repeat" description="ANK" evidence="4">
    <location>
        <begin position="48"/>
        <end position="80"/>
    </location>
</feature>
<dbReference type="InterPro" id="IPR036028">
    <property type="entry name" value="SH3-like_dom_sf"/>
</dbReference>
<dbReference type="Gene3D" id="1.25.40.20">
    <property type="entry name" value="Ankyrin repeat-containing domain"/>
    <property type="match status" value="2"/>
</dbReference>
<dbReference type="PRINTS" id="PR01415">
    <property type="entry name" value="ANKYRIN"/>
</dbReference>
<dbReference type="SUPFAM" id="SSF50044">
    <property type="entry name" value="SH3-domain"/>
    <property type="match status" value="1"/>
</dbReference>
<dbReference type="InterPro" id="IPR036770">
    <property type="entry name" value="Ankyrin_rpt-contain_sf"/>
</dbReference>
<dbReference type="Gene3D" id="1.10.150.50">
    <property type="entry name" value="Transcription Factor, Ets-1"/>
    <property type="match status" value="2"/>
</dbReference>
<feature type="compositionally biased region" description="Polar residues" evidence="6">
    <location>
        <begin position="1223"/>
        <end position="1239"/>
    </location>
</feature>
<dbReference type="Pfam" id="PF12796">
    <property type="entry name" value="Ank_2"/>
    <property type="match status" value="2"/>
</dbReference>
<feature type="domain" description="SAM" evidence="8">
    <location>
        <begin position="505"/>
        <end position="569"/>
    </location>
</feature>
<dbReference type="InterPro" id="IPR032117">
    <property type="entry name" value="Caskin_C"/>
</dbReference>
<keyword evidence="3 4" id="KW-0040">ANK repeat</keyword>
<feature type="repeat" description="ANK" evidence="4">
    <location>
        <begin position="220"/>
        <end position="252"/>
    </location>
</feature>
<feature type="region of interest" description="Disordered" evidence="6">
    <location>
        <begin position="348"/>
        <end position="376"/>
    </location>
</feature>
<sequence>MGKDQELLQAVKTEDLMTVQKLLQRPKPGKAKLLGSAKKVNVNFQDTDGFSPLHHAALNGNVEVISLLLESQAIVDIRDQKGMRPLHYAAWQGKSEPMKLLLKSGSSVNGQSDEGQIPLHLAAQHGHYDVSEMLLQHQSNPCIVDNAGKTPLDLACEFGRVGVVQLLLSSNMCAALLEPKPGDSTDPNGTSPLHLAAKNGHIDIIRLLIQAGIDINRQTKAGTALHEAALCGKTDVVRLLLDSGINATVRNTYSQTALDIVYQFTATQASREIKQMLRDASAALQVRALKDYCNNYDLTSLNIKAGDVITVLEQHSDGRWKGCIHDNRTGNDRVGYFPSSLVEVISKRPGAAGSRGSESSPHGSPTPAGGPQGGSSEEIWVLRKPVAGNSRAAPFSSSSSSLTIPPALPRSRCSCCTPDLRNLFNCRRVGALKGSHFSEAVIEWLSEFQLQVYAPNFISAGYDIPTISRMTPEDLTAIGVTKPGHRKKITSEINKITVNEWLPDQKPASLGEWLAMIGLSQYHQVLVQNGYENIEFITDITWEDLQEIGITKLGHQKKLMLAVKKLAEIQKASDGRNTLRKKPPVTQEVMTIESPPHDSGECMSPKLTTFQDSELSGELQAALTRPADVQDGAEMRTNSNLGAQHRARSLHENSMNKSRDTEEPSGPPKKEARTMRQSSQGGQRSVSSAQPKPRQSYPQGTVPPYTPPQTPTKTKPPTSQTVSNPPSKQKPSSQLHQQTEKPMTSRAHPQSPTQRSHPHPAAQPVETKEAAPQGPAVSVPLLCLPPEGDEACDEYGLPKKRAHSLNRYAVSDGEQERDELNVPDSGGKYATVQNRVGRSNSMKGQADKNVNRSQSFALRQKKKGPPPPPPKRSSSAISSSSSNLTEVPKETSSGPLLEVPYQPQRRASDLGGTVDTGSAGSVRSIAAMLEMSSIGGGAKGLSLQKSIVSLQVGSAGGKQRDAIGLDGEVVNRRRTISGPVTELVAAAKRGPHGSSAETLPFAEDGNLTIKQRPRQGKDETEEGLEMSYSLPQEDPSPVDATASLKRPVQSTKQQPNGTKFQLTESNTVKRRPKNKDKDTEELQDGQMPVPYENGTGTIKRRPVSEVTVSEQPRPQEHPENSPRRDSADLEGHVTESAPRKSVKPPVSPKPVLAQHMKKQGPPAAITKKAPFPGPTGAPVEGKKVPPPISPKPTPPPTAPKPSKNVLQSLNATPNPTPTPSPAKQTVTRMASTASAQNNHPVKPPRSSISGVSMDSSAGSAFITGVVTVDAVHQKIEETSASLAAALQAVEEKIKEDGQKDSLAENKSTVSILDDIGSMFDDLADQLDAMLE</sequence>
<dbReference type="PROSITE" id="PS50088">
    <property type="entry name" value="ANK_REPEAT"/>
    <property type="match status" value="6"/>
</dbReference>
<dbReference type="SMART" id="SM00326">
    <property type="entry name" value="SH3"/>
    <property type="match status" value="1"/>
</dbReference>
<keyword evidence="1 5" id="KW-0728">SH3 domain</keyword>
<evidence type="ECO:0000259" key="8">
    <source>
        <dbReference type="PROSITE" id="PS50105"/>
    </source>
</evidence>
<feature type="repeat" description="ANK" evidence="4">
    <location>
        <begin position="81"/>
        <end position="113"/>
    </location>
</feature>
<dbReference type="CDD" id="cd09497">
    <property type="entry name" value="SAM_caskin1_2_repeat1"/>
    <property type="match status" value="1"/>
</dbReference>
<dbReference type="SUPFAM" id="SSF47769">
    <property type="entry name" value="SAM/Pointed domain"/>
    <property type="match status" value="2"/>
</dbReference>
<dbReference type="FunFam" id="1.10.150.50:FF:000028">
    <property type="entry name" value="caskin-2 isoform X2"/>
    <property type="match status" value="1"/>
</dbReference>
<evidence type="ECO:0000256" key="5">
    <source>
        <dbReference type="PROSITE-ProRule" id="PRU00192"/>
    </source>
</evidence>
<feature type="compositionally biased region" description="Low complexity" evidence="6">
    <location>
        <begin position="676"/>
        <end position="690"/>
    </location>
</feature>
<dbReference type="SUPFAM" id="SSF48403">
    <property type="entry name" value="Ankyrin repeat"/>
    <property type="match status" value="1"/>
</dbReference>
<feature type="compositionally biased region" description="Pro residues" evidence="6">
    <location>
        <begin position="1184"/>
        <end position="1199"/>
    </location>
</feature>
<keyword evidence="2" id="KW-0677">Repeat</keyword>
<dbReference type="InterPro" id="IPR001660">
    <property type="entry name" value="SAM"/>
</dbReference>
<evidence type="ECO:0000256" key="2">
    <source>
        <dbReference type="ARBA" id="ARBA00022737"/>
    </source>
</evidence>
<dbReference type="Pfam" id="PF00536">
    <property type="entry name" value="SAM_1"/>
    <property type="match status" value="2"/>
</dbReference>
<dbReference type="FunFam" id="1.25.40.20:FF:000042">
    <property type="entry name" value="caskin-2 isoform X2"/>
    <property type="match status" value="1"/>
</dbReference>
<feature type="domain" description="SAM" evidence="8">
    <location>
        <begin position="439"/>
        <end position="499"/>
    </location>
</feature>
<dbReference type="PROSITE" id="PS50297">
    <property type="entry name" value="ANK_REP_REGION"/>
    <property type="match status" value="6"/>
</dbReference>
<dbReference type="Pfam" id="PF00023">
    <property type="entry name" value="Ank"/>
    <property type="match status" value="2"/>
</dbReference>
<reference evidence="9" key="2">
    <citation type="submission" date="2025-09" db="UniProtKB">
        <authorList>
            <consortium name="Ensembl"/>
        </authorList>
    </citation>
    <scope>IDENTIFICATION</scope>
</reference>
<dbReference type="Pfam" id="PF07653">
    <property type="entry name" value="SH3_2"/>
    <property type="match status" value="1"/>
</dbReference>
<dbReference type="InterPro" id="IPR033635">
    <property type="entry name" value="ANKS1/Caskin"/>
</dbReference>
<dbReference type="FunFam" id="1.25.40.20:FF:000225">
    <property type="entry name" value="caskin-1 isoform X1"/>
    <property type="match status" value="1"/>
</dbReference>
<accession>A0A673IVW3</accession>